<dbReference type="Proteomes" id="UP000031830">
    <property type="component" value="Chromosome"/>
</dbReference>
<feature type="transmembrane region" description="Helical" evidence="1">
    <location>
        <begin position="127"/>
        <end position="154"/>
    </location>
</feature>
<feature type="transmembrane region" description="Helical" evidence="1">
    <location>
        <begin position="28"/>
        <end position="45"/>
    </location>
</feature>
<evidence type="ECO:0000256" key="1">
    <source>
        <dbReference type="SAM" id="Phobius"/>
    </source>
</evidence>
<evidence type="ECO:0000313" key="3">
    <source>
        <dbReference type="Proteomes" id="UP000031830"/>
    </source>
</evidence>
<dbReference type="KEGG" id="fpz:LA55_922"/>
<protein>
    <submittedName>
        <fullName evidence="2">Uncharacterized protein</fullName>
    </submittedName>
</protein>
<gene>
    <name evidence="2" type="ORF">LA55_922</name>
</gene>
<sequence>MEKVSNMSEKKHQSLFCYKLLISFFKKTPYILGSFFIILIVLSGYEYNQHQLEVLGLSTNLVNINSSDYSFMLRGDFLLTRIFNIGWSNFIAYTIDIFFIGLLIFGFYSLGCIAIDSESKKFYKTRYFISQSFFSICIFFSIFFIYIVSVLPLLNAEYHSRQDIQKAVYESLFESKERPKIFINNNTYDIVLYPREGVICRIPIGKSFFSSLEIKKSIKNSKPQSDKEWRIFYSCQILGDKNLRSYIYARLKNDKTKLTNKIGEEEYKYILNNYKKD</sequence>
<keyword evidence="1" id="KW-0472">Membrane</keyword>
<evidence type="ECO:0000313" key="2">
    <source>
        <dbReference type="EMBL" id="AJI54321.1"/>
    </source>
</evidence>
<proteinExistence type="predicted"/>
<accession>A0A0B6D5Y3</accession>
<reference evidence="2 3" key="1">
    <citation type="journal article" date="2015" name="Genome Announc.">
        <title>Genome sequencing of 18 francisella strains to aid in assay development and testing.</title>
        <authorList>
            <person name="Johnson S.L."/>
            <person name="Daligault H.E."/>
            <person name="Davenport K.W."/>
            <person name="Coyne S.R."/>
            <person name="Frey K.G."/>
            <person name="Koroleva G.I."/>
            <person name="Broomall S.M."/>
            <person name="Bishop-Lilly K.A."/>
            <person name="Bruce D.C."/>
            <person name="Chertkov O."/>
            <person name="Freitas T."/>
            <person name="Jaissle J."/>
            <person name="Ladner J.T."/>
            <person name="Rosenzweig C.N."/>
            <person name="Gibbons H.S."/>
            <person name="Palacios G.F."/>
            <person name="Redden C.L."/>
            <person name="Xu Y."/>
            <person name="Minogue T.D."/>
            <person name="Chain P.S."/>
        </authorList>
    </citation>
    <scope>NUCLEOTIDE SEQUENCE [LARGE SCALE GENOMIC DNA]</scope>
    <source>
        <strain evidence="2 3">GA01-2794</strain>
    </source>
</reference>
<keyword evidence="1" id="KW-1133">Transmembrane helix</keyword>
<dbReference type="AlphaFoldDB" id="A0A0B6D5Y3"/>
<organism evidence="2 3">
    <name type="scientific">Francisella philomiragia</name>
    <dbReference type="NCBI Taxonomy" id="28110"/>
    <lineage>
        <taxon>Bacteria</taxon>
        <taxon>Pseudomonadati</taxon>
        <taxon>Pseudomonadota</taxon>
        <taxon>Gammaproteobacteria</taxon>
        <taxon>Thiotrichales</taxon>
        <taxon>Francisellaceae</taxon>
        <taxon>Francisella</taxon>
    </lineage>
</organism>
<name>A0A0B6D5Y3_9GAMM</name>
<dbReference type="EMBL" id="CP009440">
    <property type="protein sequence ID" value="AJI54321.1"/>
    <property type="molecule type" value="Genomic_DNA"/>
</dbReference>
<feature type="transmembrane region" description="Helical" evidence="1">
    <location>
        <begin position="90"/>
        <end position="115"/>
    </location>
</feature>
<keyword evidence="1" id="KW-0812">Transmembrane</keyword>